<protein>
    <submittedName>
        <fullName evidence="2">Uncharacterized protein</fullName>
    </submittedName>
</protein>
<feature type="compositionally biased region" description="Basic and acidic residues" evidence="1">
    <location>
        <begin position="8"/>
        <end position="29"/>
    </location>
</feature>
<organism evidence="2">
    <name type="scientific">Anguilla anguilla</name>
    <name type="common">European freshwater eel</name>
    <name type="synonym">Muraena anguilla</name>
    <dbReference type="NCBI Taxonomy" id="7936"/>
    <lineage>
        <taxon>Eukaryota</taxon>
        <taxon>Metazoa</taxon>
        <taxon>Chordata</taxon>
        <taxon>Craniata</taxon>
        <taxon>Vertebrata</taxon>
        <taxon>Euteleostomi</taxon>
        <taxon>Actinopterygii</taxon>
        <taxon>Neopterygii</taxon>
        <taxon>Teleostei</taxon>
        <taxon>Anguilliformes</taxon>
        <taxon>Anguillidae</taxon>
        <taxon>Anguilla</taxon>
    </lineage>
</organism>
<evidence type="ECO:0000256" key="1">
    <source>
        <dbReference type="SAM" id="MobiDB-lite"/>
    </source>
</evidence>
<proteinExistence type="predicted"/>
<sequence>MKKMALAVKREKINSQKDALSKIKHDKEH</sequence>
<accession>A0A0E9VZX1</accession>
<dbReference type="EMBL" id="GBXM01025747">
    <property type="protein sequence ID" value="JAH82830.1"/>
    <property type="molecule type" value="Transcribed_RNA"/>
</dbReference>
<name>A0A0E9VZX1_ANGAN</name>
<feature type="region of interest" description="Disordered" evidence="1">
    <location>
        <begin position="1"/>
        <end position="29"/>
    </location>
</feature>
<reference evidence="2" key="2">
    <citation type="journal article" date="2015" name="Fish Shellfish Immunol.">
        <title>Early steps in the European eel (Anguilla anguilla)-Vibrio vulnificus interaction in the gills: Role of the RtxA13 toxin.</title>
        <authorList>
            <person name="Callol A."/>
            <person name="Pajuelo D."/>
            <person name="Ebbesson L."/>
            <person name="Teles M."/>
            <person name="MacKenzie S."/>
            <person name="Amaro C."/>
        </authorList>
    </citation>
    <scope>NUCLEOTIDE SEQUENCE</scope>
</reference>
<reference evidence="2" key="1">
    <citation type="submission" date="2014-11" db="EMBL/GenBank/DDBJ databases">
        <authorList>
            <person name="Amaro Gonzalez C."/>
        </authorList>
    </citation>
    <scope>NUCLEOTIDE SEQUENCE</scope>
</reference>
<evidence type="ECO:0000313" key="2">
    <source>
        <dbReference type="EMBL" id="JAH82830.1"/>
    </source>
</evidence>
<dbReference type="AlphaFoldDB" id="A0A0E9VZX1"/>